<dbReference type="SUPFAM" id="SSF46565">
    <property type="entry name" value="Chaperone J-domain"/>
    <property type="match status" value="1"/>
</dbReference>
<dbReference type="PANTHER" id="PTHR45006">
    <property type="entry name" value="DNAJ-LIKE PROTEIN 1"/>
    <property type="match status" value="1"/>
</dbReference>
<dbReference type="InterPro" id="IPR036869">
    <property type="entry name" value="J_dom_sf"/>
</dbReference>
<organism evidence="2 3">
    <name type="scientific">Planoprotostelium fungivorum</name>
    <dbReference type="NCBI Taxonomy" id="1890364"/>
    <lineage>
        <taxon>Eukaryota</taxon>
        <taxon>Amoebozoa</taxon>
        <taxon>Evosea</taxon>
        <taxon>Variosea</taxon>
        <taxon>Cavosteliida</taxon>
        <taxon>Cavosteliaceae</taxon>
        <taxon>Planoprotostelium</taxon>
    </lineage>
</organism>
<dbReference type="EMBL" id="MDYQ01000099">
    <property type="protein sequence ID" value="PRP82646.1"/>
    <property type="molecule type" value="Genomic_DNA"/>
</dbReference>
<accession>A0A2P6NFA4</accession>
<dbReference type="InParanoid" id="A0A2P6NFA4"/>
<dbReference type="SMART" id="SM00271">
    <property type="entry name" value="DnaJ"/>
    <property type="match status" value="1"/>
</dbReference>
<dbReference type="STRING" id="1890364.A0A2P6NFA4"/>
<evidence type="ECO:0000313" key="2">
    <source>
        <dbReference type="EMBL" id="PRP82646.1"/>
    </source>
</evidence>
<dbReference type="InterPro" id="IPR026894">
    <property type="entry name" value="DnaJ_X"/>
</dbReference>
<dbReference type="CDD" id="cd06257">
    <property type="entry name" value="DnaJ"/>
    <property type="match status" value="1"/>
</dbReference>
<dbReference type="InterPro" id="IPR001623">
    <property type="entry name" value="DnaJ_domain"/>
</dbReference>
<evidence type="ECO:0000259" key="1">
    <source>
        <dbReference type="PROSITE" id="PS50076"/>
    </source>
</evidence>
<dbReference type="PROSITE" id="PS00636">
    <property type="entry name" value="DNAJ_1"/>
    <property type="match status" value="1"/>
</dbReference>
<protein>
    <recommendedName>
        <fullName evidence="1">J domain-containing protein</fullName>
    </recommendedName>
</protein>
<dbReference type="PROSITE" id="PS50076">
    <property type="entry name" value="DNAJ_2"/>
    <property type="match status" value="1"/>
</dbReference>
<comment type="caution">
    <text evidence="2">The sequence shown here is derived from an EMBL/GenBank/DDBJ whole genome shotgun (WGS) entry which is preliminary data.</text>
</comment>
<keyword evidence="3" id="KW-1185">Reference proteome</keyword>
<name>A0A2P6NFA4_9EUKA</name>
<sequence>MATKETRYYDLLGVAPTATAQEIKKGYHKMAVQWHPDKHKGDSVEAEERFKDISEAYQVLSDPELRERYDKYGEAGARPEQGFVNPTEVFGMIFGGPKFEPFFGELPLYKLLADPQTPEEEQEIAMEVQPQRIKELADLLIARIQPFVDGRREEFIEQTRATVEDLKVESNGLDLLHDIGIVYYLKGKAVSRGPRGLIAGLSSKKHLAGTLWNVIKSGTNAQALQGRVETTDDTIERAEYEQLLAGMMMDHIFLMGLLDIEFTTRSVCDKVLYAPNNRQLKKARGEALKIMGKIFKEAK</sequence>
<proteinExistence type="predicted"/>
<dbReference type="GO" id="GO:0016558">
    <property type="term" value="P:protein import into peroxisome matrix"/>
    <property type="evidence" value="ECO:0007669"/>
    <property type="project" value="TreeGrafter"/>
</dbReference>
<dbReference type="Gene3D" id="1.10.287.110">
    <property type="entry name" value="DnaJ domain"/>
    <property type="match status" value="1"/>
</dbReference>
<dbReference type="Proteomes" id="UP000241769">
    <property type="component" value="Unassembled WGS sequence"/>
</dbReference>
<dbReference type="FunCoup" id="A0A2P6NFA4">
    <property type="interactions" value="3"/>
</dbReference>
<dbReference type="AlphaFoldDB" id="A0A2P6NFA4"/>
<dbReference type="PANTHER" id="PTHR45006:SF1">
    <property type="entry name" value="DNAJ-LIKE PROTEIN 1"/>
    <property type="match status" value="1"/>
</dbReference>
<dbReference type="OrthoDB" id="10250354at2759"/>
<dbReference type="InterPro" id="IPR052814">
    <property type="entry name" value="Peroxisomal_DnaJ"/>
</dbReference>
<dbReference type="Pfam" id="PF00226">
    <property type="entry name" value="DnaJ"/>
    <property type="match status" value="1"/>
</dbReference>
<reference evidence="2 3" key="1">
    <citation type="journal article" date="2018" name="Genome Biol. Evol.">
        <title>Multiple Roots of Fruiting Body Formation in Amoebozoa.</title>
        <authorList>
            <person name="Hillmann F."/>
            <person name="Forbes G."/>
            <person name="Novohradska S."/>
            <person name="Ferling I."/>
            <person name="Riege K."/>
            <person name="Groth M."/>
            <person name="Westermann M."/>
            <person name="Marz M."/>
            <person name="Spaller T."/>
            <person name="Winckler T."/>
            <person name="Schaap P."/>
            <person name="Glockner G."/>
        </authorList>
    </citation>
    <scope>NUCLEOTIDE SEQUENCE [LARGE SCALE GENOMIC DNA]</scope>
    <source>
        <strain evidence="2 3">Jena</strain>
    </source>
</reference>
<dbReference type="PRINTS" id="PR00625">
    <property type="entry name" value="JDOMAIN"/>
</dbReference>
<dbReference type="InterPro" id="IPR018253">
    <property type="entry name" value="DnaJ_domain_CS"/>
</dbReference>
<dbReference type="Pfam" id="PF14308">
    <property type="entry name" value="DnaJ-X"/>
    <property type="match status" value="1"/>
</dbReference>
<dbReference type="GO" id="GO:0005829">
    <property type="term" value="C:cytosol"/>
    <property type="evidence" value="ECO:0007669"/>
    <property type="project" value="TreeGrafter"/>
</dbReference>
<evidence type="ECO:0000313" key="3">
    <source>
        <dbReference type="Proteomes" id="UP000241769"/>
    </source>
</evidence>
<feature type="domain" description="J" evidence="1">
    <location>
        <begin position="7"/>
        <end position="73"/>
    </location>
</feature>
<gene>
    <name evidence="2" type="ORF">PROFUN_09757</name>
</gene>